<evidence type="ECO:0000313" key="2">
    <source>
        <dbReference type="EMBL" id="GBP11557.1"/>
    </source>
</evidence>
<evidence type="ECO:0000256" key="1">
    <source>
        <dbReference type="SAM" id="MobiDB-lite"/>
    </source>
</evidence>
<accession>A0A4C1TDS7</accession>
<dbReference type="AlphaFoldDB" id="A0A4C1TDS7"/>
<protein>
    <submittedName>
        <fullName evidence="2">Uncharacterized protein</fullName>
    </submittedName>
</protein>
<keyword evidence="3" id="KW-1185">Reference proteome</keyword>
<proteinExistence type="predicted"/>
<feature type="region of interest" description="Disordered" evidence="1">
    <location>
        <begin position="1"/>
        <end position="23"/>
    </location>
</feature>
<dbReference type="EMBL" id="BGZK01000047">
    <property type="protein sequence ID" value="GBP11557.1"/>
    <property type="molecule type" value="Genomic_DNA"/>
</dbReference>
<evidence type="ECO:0000313" key="3">
    <source>
        <dbReference type="Proteomes" id="UP000299102"/>
    </source>
</evidence>
<organism evidence="2 3">
    <name type="scientific">Eumeta variegata</name>
    <name type="common">Bagworm moth</name>
    <name type="synonym">Eumeta japonica</name>
    <dbReference type="NCBI Taxonomy" id="151549"/>
    <lineage>
        <taxon>Eukaryota</taxon>
        <taxon>Metazoa</taxon>
        <taxon>Ecdysozoa</taxon>
        <taxon>Arthropoda</taxon>
        <taxon>Hexapoda</taxon>
        <taxon>Insecta</taxon>
        <taxon>Pterygota</taxon>
        <taxon>Neoptera</taxon>
        <taxon>Endopterygota</taxon>
        <taxon>Lepidoptera</taxon>
        <taxon>Glossata</taxon>
        <taxon>Ditrysia</taxon>
        <taxon>Tineoidea</taxon>
        <taxon>Psychidae</taxon>
        <taxon>Oiketicinae</taxon>
        <taxon>Eumeta</taxon>
    </lineage>
</organism>
<name>A0A4C1TDS7_EUMVA</name>
<comment type="caution">
    <text evidence="2">The sequence shown here is derived from an EMBL/GenBank/DDBJ whole genome shotgun (WGS) entry which is preliminary data.</text>
</comment>
<gene>
    <name evidence="2" type="ORF">EVAR_77705_1</name>
</gene>
<sequence length="148" mass="16726">MHDEMPLRFSRGRAKTHAPPEVTAPRAKTRLKERTRVARIPTCSCRAHFTPPLPAELTREKTRPADGCARAPLFMRQPCARAGVRAAQSAVICISHSLYRSEERSDGKKIRMEQNAIFELRDSALRKRIVPRDISVDFVLASILPRVV</sequence>
<reference evidence="2 3" key="1">
    <citation type="journal article" date="2019" name="Commun. Biol.">
        <title>The bagworm genome reveals a unique fibroin gene that provides high tensile strength.</title>
        <authorList>
            <person name="Kono N."/>
            <person name="Nakamura H."/>
            <person name="Ohtoshi R."/>
            <person name="Tomita M."/>
            <person name="Numata K."/>
            <person name="Arakawa K."/>
        </authorList>
    </citation>
    <scope>NUCLEOTIDE SEQUENCE [LARGE SCALE GENOMIC DNA]</scope>
</reference>
<dbReference type="Proteomes" id="UP000299102">
    <property type="component" value="Unassembled WGS sequence"/>
</dbReference>